<organism evidence="1 2">
    <name type="scientific">Conidiobolus coronatus (strain ATCC 28846 / CBS 209.66 / NRRL 28638)</name>
    <name type="common">Delacroixia coronata</name>
    <dbReference type="NCBI Taxonomy" id="796925"/>
    <lineage>
        <taxon>Eukaryota</taxon>
        <taxon>Fungi</taxon>
        <taxon>Fungi incertae sedis</taxon>
        <taxon>Zoopagomycota</taxon>
        <taxon>Entomophthoromycotina</taxon>
        <taxon>Entomophthoromycetes</taxon>
        <taxon>Entomophthorales</taxon>
        <taxon>Ancylistaceae</taxon>
        <taxon>Conidiobolus</taxon>
    </lineage>
</organism>
<gene>
    <name evidence="1" type="ORF">CONCODRAFT_165645</name>
</gene>
<evidence type="ECO:0000313" key="1">
    <source>
        <dbReference type="EMBL" id="KXN69578.1"/>
    </source>
</evidence>
<keyword evidence="2" id="KW-1185">Reference proteome</keyword>
<dbReference type="Proteomes" id="UP000070444">
    <property type="component" value="Unassembled WGS sequence"/>
</dbReference>
<reference evidence="1 2" key="1">
    <citation type="journal article" date="2015" name="Genome Biol. Evol.">
        <title>Phylogenomic analyses indicate that early fungi evolved digesting cell walls of algal ancestors of land plants.</title>
        <authorList>
            <person name="Chang Y."/>
            <person name="Wang S."/>
            <person name="Sekimoto S."/>
            <person name="Aerts A.L."/>
            <person name="Choi C."/>
            <person name="Clum A."/>
            <person name="LaButti K.M."/>
            <person name="Lindquist E.A."/>
            <person name="Yee Ngan C."/>
            <person name="Ohm R.A."/>
            <person name="Salamov A.A."/>
            <person name="Grigoriev I.V."/>
            <person name="Spatafora J.W."/>
            <person name="Berbee M.L."/>
        </authorList>
    </citation>
    <scope>NUCLEOTIDE SEQUENCE [LARGE SCALE GENOMIC DNA]</scope>
    <source>
        <strain evidence="1 2">NRRL 28638</strain>
    </source>
</reference>
<dbReference type="AlphaFoldDB" id="A0A137P3K6"/>
<name>A0A137P3K6_CONC2</name>
<protein>
    <submittedName>
        <fullName evidence="1">Uncharacterized protein</fullName>
    </submittedName>
</protein>
<sequence length="157" mass="18380">MSITDLCVIGTVEARDGIDTHFTHKQFLGIAEDLSDEQTSFEAFSDNWRYRDYEVPMETLFREINEREPNSGELARLVTLYEPQHIITSKGAVQDYLIPICGPVRRRSNMVLIRSRFKEKNIGLFIPRVRTLAYVEHHKKRNGDFELSFRYITPEIL</sequence>
<proteinExistence type="predicted"/>
<evidence type="ECO:0000313" key="2">
    <source>
        <dbReference type="Proteomes" id="UP000070444"/>
    </source>
</evidence>
<dbReference type="EMBL" id="KQ964530">
    <property type="protein sequence ID" value="KXN69578.1"/>
    <property type="molecule type" value="Genomic_DNA"/>
</dbReference>
<accession>A0A137P3K6</accession>